<evidence type="ECO:0000313" key="2">
    <source>
        <dbReference type="Proteomes" id="UP000632222"/>
    </source>
</evidence>
<evidence type="ECO:0000313" key="1">
    <source>
        <dbReference type="EMBL" id="GGJ33174.1"/>
    </source>
</evidence>
<proteinExistence type="predicted"/>
<reference evidence="2" key="1">
    <citation type="journal article" date="2019" name="Int. J. Syst. Evol. Microbiol.">
        <title>The Global Catalogue of Microorganisms (GCM) 10K type strain sequencing project: providing services to taxonomists for standard genome sequencing and annotation.</title>
        <authorList>
            <consortium name="The Broad Institute Genomics Platform"/>
            <consortium name="The Broad Institute Genome Sequencing Center for Infectious Disease"/>
            <person name="Wu L."/>
            <person name="Ma J."/>
        </authorList>
    </citation>
    <scope>NUCLEOTIDE SEQUENCE [LARGE SCALE GENOMIC DNA]</scope>
    <source>
        <strain evidence="2">JCM 14370</strain>
    </source>
</reference>
<name>A0ABQ2CYE9_9DEIO</name>
<accession>A0ABQ2CYE9</accession>
<organism evidence="1 2">
    <name type="scientific">Deinococcus roseus</name>
    <dbReference type="NCBI Taxonomy" id="392414"/>
    <lineage>
        <taxon>Bacteria</taxon>
        <taxon>Thermotogati</taxon>
        <taxon>Deinococcota</taxon>
        <taxon>Deinococci</taxon>
        <taxon>Deinococcales</taxon>
        <taxon>Deinococcaceae</taxon>
        <taxon>Deinococcus</taxon>
    </lineage>
</organism>
<comment type="caution">
    <text evidence="1">The sequence shown here is derived from an EMBL/GenBank/DDBJ whole genome shotgun (WGS) entry which is preliminary data.</text>
</comment>
<dbReference type="Proteomes" id="UP000632222">
    <property type="component" value="Unassembled WGS sequence"/>
</dbReference>
<dbReference type="RefSeq" id="WP_189002471.1">
    <property type="nucleotide sequence ID" value="NZ_BMOD01000005.1"/>
</dbReference>
<keyword evidence="2" id="KW-1185">Reference proteome</keyword>
<protein>
    <submittedName>
        <fullName evidence="1">Uncharacterized protein</fullName>
    </submittedName>
</protein>
<gene>
    <name evidence="1" type="ORF">GCM10008938_19270</name>
</gene>
<dbReference type="EMBL" id="BMOD01000005">
    <property type="protein sequence ID" value="GGJ33174.1"/>
    <property type="molecule type" value="Genomic_DNA"/>
</dbReference>
<sequence>MKKYNFITKFIDDFLTREQIFGLGLHSSVDQIKEIFGQETEEDEILYENLCFNYIFFQKSYIIISEGKIRQINIDFRGIPEKIDSSIRALKKLTYEDVVELCKINNILYKRMIDPYLEQLFIVSTNNHAVLVFNENLVLKEIVIASLIAKLEEVSDS</sequence>